<accession>A0ABT3WBV5</accession>
<feature type="transmembrane region" description="Helical" evidence="1">
    <location>
        <begin position="12"/>
        <end position="41"/>
    </location>
</feature>
<dbReference type="EMBL" id="JANIDW010000005">
    <property type="protein sequence ID" value="MCX5615272.1"/>
    <property type="molecule type" value="Genomic_DNA"/>
</dbReference>
<organism evidence="2 3">
    <name type="scientific">Bombella saccharophila</name>
    <dbReference type="NCBI Taxonomy" id="2967338"/>
    <lineage>
        <taxon>Bacteria</taxon>
        <taxon>Pseudomonadati</taxon>
        <taxon>Pseudomonadota</taxon>
        <taxon>Alphaproteobacteria</taxon>
        <taxon>Acetobacterales</taxon>
        <taxon>Acetobacteraceae</taxon>
        <taxon>Bombella</taxon>
    </lineage>
</organism>
<feature type="transmembrane region" description="Helical" evidence="1">
    <location>
        <begin position="265"/>
        <end position="286"/>
    </location>
</feature>
<proteinExistence type="predicted"/>
<dbReference type="NCBIfam" id="TIGR03082">
    <property type="entry name" value="Gneg_AbrB_dup"/>
    <property type="match status" value="1"/>
</dbReference>
<dbReference type="InterPro" id="IPR017516">
    <property type="entry name" value="AbrB_dup"/>
</dbReference>
<dbReference type="InterPro" id="IPR007820">
    <property type="entry name" value="AbrB_fam"/>
</dbReference>
<comment type="caution">
    <text evidence="2">The sequence shown here is derived from an EMBL/GenBank/DDBJ whole genome shotgun (WGS) entry which is preliminary data.</text>
</comment>
<feature type="transmembrane region" description="Helical" evidence="1">
    <location>
        <begin position="150"/>
        <end position="170"/>
    </location>
</feature>
<keyword evidence="3" id="KW-1185">Reference proteome</keyword>
<dbReference type="Pfam" id="PF05145">
    <property type="entry name" value="AbrB"/>
    <property type="match status" value="1"/>
</dbReference>
<feature type="transmembrane region" description="Helical" evidence="1">
    <location>
        <begin position="209"/>
        <end position="227"/>
    </location>
</feature>
<evidence type="ECO:0000313" key="2">
    <source>
        <dbReference type="EMBL" id="MCX5615272.1"/>
    </source>
</evidence>
<dbReference type="RefSeq" id="WP_099027434.1">
    <property type="nucleotide sequence ID" value="NZ_JANIDW010000005.1"/>
</dbReference>
<dbReference type="PANTHER" id="PTHR38457:SF1">
    <property type="entry name" value="REGULATOR ABRB-RELATED"/>
    <property type="match status" value="1"/>
</dbReference>
<feature type="transmembrane region" description="Helical" evidence="1">
    <location>
        <begin position="306"/>
        <end position="324"/>
    </location>
</feature>
<feature type="transmembrane region" description="Helical" evidence="1">
    <location>
        <begin position="182"/>
        <end position="202"/>
    </location>
</feature>
<dbReference type="Proteomes" id="UP001165648">
    <property type="component" value="Unassembled WGS sequence"/>
</dbReference>
<protein>
    <submittedName>
        <fullName evidence="2">AbrB family transcriptional regulator</fullName>
    </submittedName>
</protein>
<dbReference type="PIRSF" id="PIRSF038991">
    <property type="entry name" value="Protein_AbrB"/>
    <property type="match status" value="1"/>
</dbReference>
<keyword evidence="1" id="KW-1133">Transmembrane helix</keyword>
<reference evidence="2 3" key="1">
    <citation type="submission" date="2022-07" db="EMBL/GenBank/DDBJ databases">
        <title>Bombella genomes.</title>
        <authorList>
            <person name="Harer L."/>
            <person name="Styblova S."/>
            <person name="Ehrmann M."/>
        </authorList>
    </citation>
    <scope>NUCLEOTIDE SEQUENCE [LARGE SCALE GENOMIC DNA]</scope>
    <source>
        <strain evidence="2 3">TMW 2.2558</strain>
    </source>
</reference>
<feature type="transmembrane region" description="Helical" evidence="1">
    <location>
        <begin position="61"/>
        <end position="83"/>
    </location>
</feature>
<dbReference type="PANTHER" id="PTHR38457">
    <property type="entry name" value="REGULATOR ABRB-RELATED"/>
    <property type="match status" value="1"/>
</dbReference>
<feature type="transmembrane region" description="Helical" evidence="1">
    <location>
        <begin position="233"/>
        <end position="253"/>
    </location>
</feature>
<sequence>MIRFSFPWRSYCLRWAGLVGLSALISGFFLLLHLTAGMMLGPMIAGIIMSLKGRAVTVKPVFFTMAQAILACVVVNSVTLSVLHHIFSHWALVLFSVLSVILVSFATGAGLAWFGVMPGTTALWGTSPGAASTMVMLCSSFGADARLTAFMLYFRVIMVAVATSLVSWIVVRTHHDIGIPPLTQGDLLPTLGLIAVSTLISLKLRMPALALLLTILIGTGLQLAGILQISAPFWLRIPAYLIIGWSIGLRFTAPVLRYALRSIPAVLLSSLTLIIVCALLAFPVAYFAKIDLLSAYLATSPGGLDTIIVISANIPIALPFIIAMQTARMIAVVTLGPTIARPLGRWLERHARTPLSEKLIPQPKE</sequence>
<name>A0ABT3WBV5_9PROT</name>
<keyword evidence="1" id="KW-0812">Transmembrane</keyword>
<gene>
    <name evidence="2" type="ORF">NQF64_08475</name>
</gene>
<evidence type="ECO:0000313" key="3">
    <source>
        <dbReference type="Proteomes" id="UP001165648"/>
    </source>
</evidence>
<evidence type="ECO:0000256" key="1">
    <source>
        <dbReference type="SAM" id="Phobius"/>
    </source>
</evidence>
<keyword evidence="1" id="KW-0472">Membrane</keyword>
<feature type="transmembrane region" description="Helical" evidence="1">
    <location>
        <begin position="90"/>
        <end position="116"/>
    </location>
</feature>
<feature type="transmembrane region" description="Helical" evidence="1">
    <location>
        <begin position="122"/>
        <end position="143"/>
    </location>
</feature>